<protein>
    <submittedName>
        <fullName evidence="7">Alanine--glyoxylate aminotransferase family protein</fullName>
    </submittedName>
</protein>
<accession>A0A7V4A0C5</accession>
<dbReference type="Pfam" id="PF00266">
    <property type="entry name" value="Aminotran_5"/>
    <property type="match status" value="1"/>
</dbReference>
<dbReference type="Gene3D" id="3.40.640.10">
    <property type="entry name" value="Type I PLP-dependent aspartate aminotransferase-like (Major domain)"/>
    <property type="match status" value="1"/>
</dbReference>
<name>A0A7V4A0C5_9DEIN</name>
<keyword evidence="7" id="KW-0808">Transferase</keyword>
<comment type="caution">
    <text evidence="7">The sequence shown here is derived from an EMBL/GenBank/DDBJ whole genome shotgun (WGS) entry which is preliminary data.</text>
</comment>
<dbReference type="PANTHER" id="PTHR21152:SF40">
    <property type="entry name" value="ALANINE--GLYOXYLATE AMINOTRANSFERASE"/>
    <property type="match status" value="1"/>
</dbReference>
<evidence type="ECO:0000256" key="2">
    <source>
        <dbReference type="ARBA" id="ARBA00009236"/>
    </source>
</evidence>
<dbReference type="GO" id="GO:0019265">
    <property type="term" value="P:glycine biosynthetic process, by transamination of glyoxylate"/>
    <property type="evidence" value="ECO:0007669"/>
    <property type="project" value="TreeGrafter"/>
</dbReference>
<comment type="cofactor">
    <cofactor evidence="1 5">
        <name>pyridoxal 5'-phosphate</name>
        <dbReference type="ChEBI" id="CHEBI:597326"/>
    </cofactor>
</comment>
<feature type="binding site" evidence="4">
    <location>
        <position position="322"/>
    </location>
    <ligand>
        <name>substrate</name>
    </ligand>
</feature>
<evidence type="ECO:0000259" key="6">
    <source>
        <dbReference type="Pfam" id="PF00266"/>
    </source>
</evidence>
<evidence type="ECO:0000256" key="1">
    <source>
        <dbReference type="ARBA" id="ARBA00001933"/>
    </source>
</evidence>
<dbReference type="AlphaFoldDB" id="A0A7V4A0C5"/>
<organism evidence="7">
    <name type="scientific">Thermus tengchongensis</name>
    <dbReference type="NCBI Taxonomy" id="1214928"/>
    <lineage>
        <taxon>Bacteria</taxon>
        <taxon>Thermotogati</taxon>
        <taxon>Deinococcota</taxon>
        <taxon>Deinococci</taxon>
        <taxon>Thermales</taxon>
        <taxon>Thermaceae</taxon>
        <taxon>Thermus</taxon>
    </lineage>
</organism>
<dbReference type="Gene3D" id="3.90.1150.10">
    <property type="entry name" value="Aspartate Aminotransferase, domain 1"/>
    <property type="match status" value="1"/>
</dbReference>
<keyword evidence="7" id="KW-0032">Aminotransferase</keyword>
<dbReference type="GO" id="GO:0004760">
    <property type="term" value="F:L-serine-pyruvate transaminase activity"/>
    <property type="evidence" value="ECO:0007669"/>
    <property type="project" value="TreeGrafter"/>
</dbReference>
<evidence type="ECO:0000256" key="4">
    <source>
        <dbReference type="PIRSR" id="PIRSR000524-1"/>
    </source>
</evidence>
<dbReference type="PIRSF" id="PIRSF000524">
    <property type="entry name" value="SPT"/>
    <property type="match status" value="1"/>
</dbReference>
<dbReference type="GO" id="GO:0008453">
    <property type="term" value="F:alanine-glyoxylate transaminase activity"/>
    <property type="evidence" value="ECO:0007669"/>
    <property type="project" value="TreeGrafter"/>
</dbReference>
<evidence type="ECO:0000256" key="5">
    <source>
        <dbReference type="PIRSR" id="PIRSR000524-50"/>
    </source>
</evidence>
<gene>
    <name evidence="7" type="ORF">ENU54_02635</name>
</gene>
<evidence type="ECO:0000313" key="7">
    <source>
        <dbReference type="EMBL" id="HGL49491.1"/>
    </source>
</evidence>
<comment type="similarity">
    <text evidence="2">Belongs to the class-V pyridoxal-phosphate-dependent aminotransferase family.</text>
</comment>
<dbReference type="PANTHER" id="PTHR21152">
    <property type="entry name" value="AMINOTRANSFERASE CLASS V"/>
    <property type="match status" value="1"/>
</dbReference>
<dbReference type="InterPro" id="IPR015424">
    <property type="entry name" value="PyrdxlP-dep_Trfase"/>
</dbReference>
<feature type="modified residue" description="N6-(pyridoxal phosphate)lysine" evidence="5">
    <location>
        <position position="185"/>
    </location>
</feature>
<dbReference type="SUPFAM" id="SSF53383">
    <property type="entry name" value="PLP-dependent transferases"/>
    <property type="match status" value="1"/>
</dbReference>
<proteinExistence type="inferred from homology"/>
<dbReference type="EMBL" id="DTCX01000152">
    <property type="protein sequence ID" value="HGL49491.1"/>
    <property type="molecule type" value="Genomic_DNA"/>
</dbReference>
<reference evidence="7" key="1">
    <citation type="journal article" date="2020" name="mSystems">
        <title>Genome- and Community-Level Interaction Insights into Carbon Utilization and Element Cycling Functions of Hydrothermarchaeota in Hydrothermal Sediment.</title>
        <authorList>
            <person name="Zhou Z."/>
            <person name="Liu Y."/>
            <person name="Xu W."/>
            <person name="Pan J."/>
            <person name="Luo Z.H."/>
            <person name="Li M."/>
        </authorList>
    </citation>
    <scope>NUCLEOTIDE SEQUENCE [LARGE SCALE GENOMIC DNA]</scope>
    <source>
        <strain evidence="7">SpSt-679</strain>
    </source>
</reference>
<evidence type="ECO:0000256" key="3">
    <source>
        <dbReference type="ARBA" id="ARBA00022898"/>
    </source>
</evidence>
<keyword evidence="3 5" id="KW-0663">Pyridoxal phosphate</keyword>
<dbReference type="InterPro" id="IPR015422">
    <property type="entry name" value="PyrdxlP-dep_Trfase_small"/>
</dbReference>
<dbReference type="InterPro" id="IPR015421">
    <property type="entry name" value="PyrdxlP-dep_Trfase_major"/>
</dbReference>
<feature type="domain" description="Aminotransferase class V" evidence="6">
    <location>
        <begin position="64"/>
        <end position="270"/>
    </location>
</feature>
<sequence length="345" mass="37104">MSRLLTPGPVPFETEAFPKKAVSHTDLDFRRTMKRLQDGLQQVFGVSGFTAALTGSGSWGGEVACMNFLDPTKKALVLSGGLFGARLAEMAHLRGAQVHVVELTEEGRVPWELLGDALHSVKPDAFFCVHVDTSTGTMIPVHEVLEFVRNASPYTLTVVDTVASAGVIPLHLEGLADYAFTASQKGLSAPAGLAPIALSARGFSHARPASWYGDLTRVWEFWERGKYHHTPAVPLIEALERATARVLEEGIPRREKRSKEAYAFLREALRGDFDFPPEEVAAPTVAVLFPKRESPEAVLARLEASGFRVAPGIGPTAGKAVRVGLFGSQAEAVQDLVEALLGVGA</sequence>
<dbReference type="InterPro" id="IPR024169">
    <property type="entry name" value="SP_NH2Trfase/AEP_transaminase"/>
</dbReference>
<dbReference type="InterPro" id="IPR000192">
    <property type="entry name" value="Aminotrans_V_dom"/>
</dbReference>